<sequence>MYLPRTWPVGIPLQTDESFSSWFARIAWAHGATPSELYRIALPGGRIGGIDLDRHACDDLILNLSRDAGVPAGDLEAATLRRWRGSVYDRDDGKAHIAWLPPAGRAYGRSSFGQQVCPSCLAEDAEPYFRTTWRLSFYSVCFRHRQIMVDRCPGCSSPIHLPNVAMGASLARCGSCDFDLRSIAAPKVIDRDLTTQKRLMRIAGGDWQSMGAYGYMHPVLFFKLFALLYRLLASGRRALPLRRALLSERSELRVEAIPRIREIHRHTARVRHILVGMTWQLVQDWPVRFVEVCDEVGLHRWLLVREPDNVPFVYADTVLRHLVRQMHHVGVEEIDTVSRHLSTSGQVPTYEALKGILGVKFHAARKLSAPVRPHKAYGTHRYWKLDGVSPATRAAVKKAAHRAGESVGSWVDLALQTALKPKAKGK</sequence>
<dbReference type="Pfam" id="PF06527">
    <property type="entry name" value="TniQ"/>
    <property type="match status" value="1"/>
</dbReference>
<dbReference type="InterPro" id="IPR009492">
    <property type="entry name" value="TniQ"/>
</dbReference>
<feature type="domain" description="TniQ" evidence="1">
    <location>
        <begin position="9"/>
        <end position="145"/>
    </location>
</feature>
<comment type="caution">
    <text evidence="2">The sequence shown here is derived from an EMBL/GenBank/DDBJ whole genome shotgun (WGS) entry which is preliminary data.</text>
</comment>
<proteinExistence type="predicted"/>
<protein>
    <submittedName>
        <fullName evidence="2">TniQ family protein</fullName>
    </submittedName>
</protein>
<dbReference type="Proteomes" id="UP001595711">
    <property type="component" value="Unassembled WGS sequence"/>
</dbReference>
<accession>A0ABV7VGV1</accession>
<dbReference type="EMBL" id="JBHRYJ010000002">
    <property type="protein sequence ID" value="MFC3676223.1"/>
    <property type="molecule type" value="Genomic_DNA"/>
</dbReference>
<evidence type="ECO:0000313" key="2">
    <source>
        <dbReference type="EMBL" id="MFC3676223.1"/>
    </source>
</evidence>
<dbReference type="RefSeq" id="WP_379726429.1">
    <property type="nucleotide sequence ID" value="NZ_JBHRYJ010000002.1"/>
</dbReference>
<name>A0ABV7VGV1_9PROT</name>
<evidence type="ECO:0000259" key="1">
    <source>
        <dbReference type="Pfam" id="PF06527"/>
    </source>
</evidence>
<reference evidence="3" key="1">
    <citation type="journal article" date="2019" name="Int. J. Syst. Evol. Microbiol.">
        <title>The Global Catalogue of Microorganisms (GCM) 10K type strain sequencing project: providing services to taxonomists for standard genome sequencing and annotation.</title>
        <authorList>
            <consortium name="The Broad Institute Genomics Platform"/>
            <consortium name="The Broad Institute Genome Sequencing Center for Infectious Disease"/>
            <person name="Wu L."/>
            <person name="Ma J."/>
        </authorList>
    </citation>
    <scope>NUCLEOTIDE SEQUENCE [LARGE SCALE GENOMIC DNA]</scope>
    <source>
        <strain evidence="3">KCTC 42182</strain>
    </source>
</reference>
<evidence type="ECO:0000313" key="3">
    <source>
        <dbReference type="Proteomes" id="UP001595711"/>
    </source>
</evidence>
<organism evidence="2 3">
    <name type="scientific">Ferrovibrio xuzhouensis</name>
    <dbReference type="NCBI Taxonomy" id="1576914"/>
    <lineage>
        <taxon>Bacteria</taxon>
        <taxon>Pseudomonadati</taxon>
        <taxon>Pseudomonadota</taxon>
        <taxon>Alphaproteobacteria</taxon>
        <taxon>Rhodospirillales</taxon>
        <taxon>Rhodospirillaceae</taxon>
        <taxon>Ferrovibrio</taxon>
    </lineage>
</organism>
<gene>
    <name evidence="2" type="ORF">ACFOOQ_11760</name>
</gene>
<keyword evidence="3" id="KW-1185">Reference proteome</keyword>